<dbReference type="Gene3D" id="3.40.850.10">
    <property type="entry name" value="Kinesin motor domain"/>
    <property type="match status" value="1"/>
</dbReference>
<comment type="similarity">
    <text evidence="5">Belongs to the TRAFAC class myosin-kinesin ATPase superfamily. Kinesin family.</text>
</comment>
<evidence type="ECO:0000313" key="7">
    <source>
        <dbReference type="EMBL" id="JAS22835.1"/>
    </source>
</evidence>
<dbReference type="GO" id="GO:0016887">
    <property type="term" value="F:ATP hydrolysis activity"/>
    <property type="evidence" value="ECO:0007669"/>
    <property type="project" value="TreeGrafter"/>
</dbReference>
<dbReference type="GO" id="GO:0005871">
    <property type="term" value="C:kinesin complex"/>
    <property type="evidence" value="ECO:0007669"/>
    <property type="project" value="TreeGrafter"/>
</dbReference>
<dbReference type="SMART" id="SM00129">
    <property type="entry name" value="KISc"/>
    <property type="match status" value="1"/>
</dbReference>
<feature type="binding site" evidence="5">
    <location>
        <begin position="98"/>
        <end position="105"/>
    </location>
    <ligand>
        <name>ATP</name>
        <dbReference type="ChEBI" id="CHEBI:30616"/>
    </ligand>
</feature>
<accession>A0A1B6DB57</accession>
<dbReference type="GO" id="GO:0008017">
    <property type="term" value="F:microtubule binding"/>
    <property type="evidence" value="ECO:0007669"/>
    <property type="project" value="InterPro"/>
</dbReference>
<evidence type="ECO:0000256" key="3">
    <source>
        <dbReference type="ARBA" id="ARBA00022840"/>
    </source>
</evidence>
<dbReference type="GO" id="GO:0003777">
    <property type="term" value="F:microtubule motor activity"/>
    <property type="evidence" value="ECO:0007669"/>
    <property type="project" value="InterPro"/>
</dbReference>
<evidence type="ECO:0000256" key="1">
    <source>
        <dbReference type="ARBA" id="ARBA00004245"/>
    </source>
</evidence>
<evidence type="ECO:0000256" key="2">
    <source>
        <dbReference type="ARBA" id="ARBA00022741"/>
    </source>
</evidence>
<dbReference type="GO" id="GO:0005524">
    <property type="term" value="F:ATP binding"/>
    <property type="evidence" value="ECO:0007669"/>
    <property type="project" value="UniProtKB-UniRule"/>
</dbReference>
<evidence type="ECO:0000256" key="5">
    <source>
        <dbReference type="PROSITE-ProRule" id="PRU00283"/>
    </source>
</evidence>
<keyword evidence="3 5" id="KW-0067">ATP-binding</keyword>
<sequence>MSKQPITVSSKFFIRIFQCVKIDWECIRIEKNKTVMYVRSLQELEKKKDSQDSEPLFWRFQAEYIFQKSSQRQVYDKVLYDIVRHGFAGVDSVIVSLGQTYSGKTYTMLGNDSSFLLRGIAPRIATELYQKKSTYKPNEVSIYISVVEICGTEVWDLLTKPVKKCSKLGQVQRVLVGKEETAIKLLFRSFKKRKAVSHAPYEGATSGALIVTYHTNVTKVIDCKPMLTESKIHCVDLPGVETVGRSELTSFKNTLEQSWSNLNKTFLEQGILSMKTYRVKETVFSRSPGLIEYLGKSLSTSSNLRIIGHVRLAHEDLLMTKSVLRLGAIVQSIKGDTFTPHLVPLPNSEQEELRNKV</sequence>
<keyword evidence="4" id="KW-0963">Cytoplasm</keyword>
<name>A0A1B6DB57_9HEMI</name>
<keyword evidence="4" id="KW-0206">Cytoskeleton</keyword>
<protein>
    <recommendedName>
        <fullName evidence="6">Kinesin motor domain-containing protein</fullName>
    </recommendedName>
</protein>
<feature type="non-terminal residue" evidence="7">
    <location>
        <position position="357"/>
    </location>
</feature>
<dbReference type="EMBL" id="GEDC01014463">
    <property type="protein sequence ID" value="JAS22835.1"/>
    <property type="molecule type" value="Transcribed_RNA"/>
</dbReference>
<dbReference type="InterPro" id="IPR001752">
    <property type="entry name" value="Kinesin_motor_dom"/>
</dbReference>
<dbReference type="PANTHER" id="PTHR24115">
    <property type="entry name" value="KINESIN-RELATED"/>
    <property type="match status" value="1"/>
</dbReference>
<dbReference type="InterPro" id="IPR027417">
    <property type="entry name" value="P-loop_NTPase"/>
</dbReference>
<keyword evidence="5" id="KW-0505">Motor protein</keyword>
<dbReference type="AlphaFoldDB" id="A0A1B6DB57"/>
<dbReference type="GO" id="GO:0005874">
    <property type="term" value="C:microtubule"/>
    <property type="evidence" value="ECO:0007669"/>
    <property type="project" value="TreeGrafter"/>
</dbReference>
<dbReference type="SUPFAM" id="SSF52540">
    <property type="entry name" value="P-loop containing nucleoside triphosphate hydrolases"/>
    <property type="match status" value="1"/>
</dbReference>
<comment type="subcellular location">
    <subcellularLocation>
        <location evidence="1">Cytoplasm</location>
        <location evidence="1">Cytoskeleton</location>
    </subcellularLocation>
</comment>
<gene>
    <name evidence="7" type="ORF">g.4751</name>
</gene>
<dbReference type="PROSITE" id="PS50067">
    <property type="entry name" value="KINESIN_MOTOR_2"/>
    <property type="match status" value="1"/>
</dbReference>
<reference evidence="7" key="1">
    <citation type="submission" date="2015-12" db="EMBL/GenBank/DDBJ databases">
        <title>De novo transcriptome assembly of four potential Pierce s Disease insect vectors from Arizona vineyards.</title>
        <authorList>
            <person name="Tassone E.E."/>
        </authorList>
    </citation>
    <scope>NUCLEOTIDE SEQUENCE</scope>
</reference>
<evidence type="ECO:0000259" key="6">
    <source>
        <dbReference type="PROSITE" id="PS50067"/>
    </source>
</evidence>
<keyword evidence="2 5" id="KW-0547">Nucleotide-binding</keyword>
<dbReference type="PRINTS" id="PR00380">
    <property type="entry name" value="KINESINHEAVY"/>
</dbReference>
<feature type="domain" description="Kinesin motor" evidence="6">
    <location>
        <begin position="31"/>
        <end position="333"/>
    </location>
</feature>
<evidence type="ECO:0000256" key="4">
    <source>
        <dbReference type="ARBA" id="ARBA00023212"/>
    </source>
</evidence>
<dbReference type="InterPro" id="IPR027640">
    <property type="entry name" value="Kinesin-like_fam"/>
</dbReference>
<organism evidence="7">
    <name type="scientific">Clastoptera arizonana</name>
    <name type="common">Arizona spittle bug</name>
    <dbReference type="NCBI Taxonomy" id="38151"/>
    <lineage>
        <taxon>Eukaryota</taxon>
        <taxon>Metazoa</taxon>
        <taxon>Ecdysozoa</taxon>
        <taxon>Arthropoda</taxon>
        <taxon>Hexapoda</taxon>
        <taxon>Insecta</taxon>
        <taxon>Pterygota</taxon>
        <taxon>Neoptera</taxon>
        <taxon>Paraneoptera</taxon>
        <taxon>Hemiptera</taxon>
        <taxon>Auchenorrhyncha</taxon>
        <taxon>Cercopoidea</taxon>
        <taxon>Clastopteridae</taxon>
        <taxon>Clastoptera</taxon>
    </lineage>
</organism>
<dbReference type="Pfam" id="PF00225">
    <property type="entry name" value="Kinesin"/>
    <property type="match status" value="1"/>
</dbReference>
<dbReference type="GO" id="GO:0007018">
    <property type="term" value="P:microtubule-based movement"/>
    <property type="evidence" value="ECO:0007669"/>
    <property type="project" value="InterPro"/>
</dbReference>
<proteinExistence type="inferred from homology"/>
<dbReference type="InterPro" id="IPR036961">
    <property type="entry name" value="Kinesin_motor_dom_sf"/>
</dbReference>